<evidence type="ECO:0000313" key="4">
    <source>
        <dbReference type="Proteomes" id="UP001150569"/>
    </source>
</evidence>
<dbReference type="AlphaFoldDB" id="A0A9W8ADU0"/>
<dbReference type="Pfam" id="PF00080">
    <property type="entry name" value="Sod_Cu"/>
    <property type="match status" value="1"/>
</dbReference>
<keyword evidence="4" id="KW-1185">Reference proteome</keyword>
<dbReference type="OrthoDB" id="159229at2759"/>
<name>A0A9W8ADU0_9FUNG</name>
<dbReference type="SUPFAM" id="SSF49329">
    <property type="entry name" value="Cu,Zn superoxide dismutase-like"/>
    <property type="match status" value="1"/>
</dbReference>
<dbReference type="InterPro" id="IPR036423">
    <property type="entry name" value="SOD-like_Cu/Zn_dom_sf"/>
</dbReference>
<dbReference type="Proteomes" id="UP001150569">
    <property type="component" value="Unassembled WGS sequence"/>
</dbReference>
<proteinExistence type="predicted"/>
<dbReference type="PANTHER" id="PTHR20910">
    <property type="entry name" value="AGAP001623-PA"/>
    <property type="match status" value="1"/>
</dbReference>
<evidence type="ECO:0000313" key="3">
    <source>
        <dbReference type="EMBL" id="KAJ1925769.1"/>
    </source>
</evidence>
<organism evidence="3 4">
    <name type="scientific">Tieghemiomyces parasiticus</name>
    <dbReference type="NCBI Taxonomy" id="78921"/>
    <lineage>
        <taxon>Eukaryota</taxon>
        <taxon>Fungi</taxon>
        <taxon>Fungi incertae sedis</taxon>
        <taxon>Zoopagomycota</taxon>
        <taxon>Kickxellomycotina</taxon>
        <taxon>Dimargaritomycetes</taxon>
        <taxon>Dimargaritales</taxon>
        <taxon>Dimargaritaceae</taxon>
        <taxon>Tieghemiomyces</taxon>
    </lineage>
</organism>
<sequence>MLCRFATLATLFGVVLLPLTATRSLPLDSHRAVYARDTTAAPVTKTKPSITRTGLAGISSATTDIQGAVYFFQTDHTSPAMMGYALYNLQPHQTYSYHVHVSPVGANHNCTATGGHYDPYSVNKDAATYKCDGTKPKTTCELGDLSGRFGSIKANGDGVAMSPQLFTDSYLSVSNMNPVHGRSIVVHNGKGDRVACGNIEDIAN</sequence>
<dbReference type="InterPro" id="IPR053257">
    <property type="entry name" value="Cu-only_SOD"/>
</dbReference>
<feature type="chain" id="PRO_5040795840" description="Superoxide dismutase copper/zinc binding domain-containing protein" evidence="1">
    <location>
        <begin position="25"/>
        <end position="204"/>
    </location>
</feature>
<reference evidence="3" key="1">
    <citation type="submission" date="2022-07" db="EMBL/GenBank/DDBJ databases">
        <title>Phylogenomic reconstructions and comparative analyses of Kickxellomycotina fungi.</title>
        <authorList>
            <person name="Reynolds N.K."/>
            <person name="Stajich J.E."/>
            <person name="Barry K."/>
            <person name="Grigoriev I.V."/>
            <person name="Crous P."/>
            <person name="Smith M.E."/>
        </authorList>
    </citation>
    <scope>NUCLEOTIDE SEQUENCE</scope>
    <source>
        <strain evidence="3">RSA 861</strain>
    </source>
</reference>
<keyword evidence="1" id="KW-0732">Signal</keyword>
<dbReference type="GO" id="GO:0006801">
    <property type="term" value="P:superoxide metabolic process"/>
    <property type="evidence" value="ECO:0007669"/>
    <property type="project" value="InterPro"/>
</dbReference>
<feature type="signal peptide" evidence="1">
    <location>
        <begin position="1"/>
        <end position="24"/>
    </location>
</feature>
<accession>A0A9W8ADU0</accession>
<evidence type="ECO:0000259" key="2">
    <source>
        <dbReference type="Pfam" id="PF00080"/>
    </source>
</evidence>
<gene>
    <name evidence="3" type="ORF">IWQ60_004363</name>
</gene>
<dbReference type="EMBL" id="JANBPT010000209">
    <property type="protein sequence ID" value="KAJ1925769.1"/>
    <property type="molecule type" value="Genomic_DNA"/>
</dbReference>
<dbReference type="GO" id="GO:0046872">
    <property type="term" value="F:metal ion binding"/>
    <property type="evidence" value="ECO:0007669"/>
    <property type="project" value="InterPro"/>
</dbReference>
<dbReference type="Gene3D" id="2.60.40.200">
    <property type="entry name" value="Superoxide dismutase, copper/zinc binding domain"/>
    <property type="match status" value="1"/>
</dbReference>
<comment type="caution">
    <text evidence="3">The sequence shown here is derived from an EMBL/GenBank/DDBJ whole genome shotgun (WGS) entry which is preliminary data.</text>
</comment>
<evidence type="ECO:0000256" key="1">
    <source>
        <dbReference type="SAM" id="SignalP"/>
    </source>
</evidence>
<dbReference type="InterPro" id="IPR001424">
    <property type="entry name" value="SOD_Cu_Zn_dom"/>
</dbReference>
<protein>
    <recommendedName>
        <fullName evidence="2">Superoxide dismutase copper/zinc binding domain-containing protein</fullName>
    </recommendedName>
</protein>
<feature type="domain" description="Superoxide dismutase copper/zinc binding" evidence="2">
    <location>
        <begin position="65"/>
        <end position="197"/>
    </location>
</feature>
<dbReference type="PANTHER" id="PTHR20910:SF1">
    <property type="entry name" value="SUPEROXIDE DISMUTASE COPPER_ZINC BINDING DOMAIN-CONTAINING PROTEIN"/>
    <property type="match status" value="1"/>
</dbReference>